<reference evidence="3" key="1">
    <citation type="submission" date="2019-05" db="EMBL/GenBank/DDBJ databases">
        <title>Annotation for the trematode Paragonimus heterotremus.</title>
        <authorList>
            <person name="Choi Y.-J."/>
        </authorList>
    </citation>
    <scope>NUCLEOTIDE SEQUENCE</scope>
    <source>
        <strain evidence="3">LC</strain>
    </source>
</reference>
<evidence type="ECO:0000313" key="3">
    <source>
        <dbReference type="EMBL" id="KAF5399699.1"/>
    </source>
</evidence>
<sequence>MKTYGWTSLLILLNWLRVCLCTSAIKNDEPAHACSRLESRLARNVLRELVFPLYQFSGVSIPDRCPWNPRLDMYRVQEQMKLQNSAFDWQCKRCGKRFYYEDALDMHFQRKYSSTLVTGANAVCLATWCPVLRCHVLYPDLALGSQSFWDEALCEEAQFVSLRAQCEEMLEECGAGIHSPNQDLRDWLQTAICHHLNCSRYWEIPDQRVSMSSTSVVFFTLLCLLCLFIYLLVLFTRFSVSPSSLRASSLSSPYYFQSVSRAEDMNRTPFSTTKIRQNRVKNF</sequence>
<dbReference type="EMBL" id="LUCH01003807">
    <property type="protein sequence ID" value="KAF5399699.1"/>
    <property type="molecule type" value="Genomic_DNA"/>
</dbReference>
<name>A0A8J4WHB8_9TREM</name>
<proteinExistence type="predicted"/>
<protein>
    <submittedName>
        <fullName evidence="3">Zinc finger C2H2-type domain-containing protein</fullName>
    </submittedName>
</protein>
<feature type="chain" id="PRO_5035319315" evidence="2">
    <location>
        <begin position="22"/>
        <end position="283"/>
    </location>
</feature>
<organism evidence="3 4">
    <name type="scientific">Paragonimus heterotremus</name>
    <dbReference type="NCBI Taxonomy" id="100268"/>
    <lineage>
        <taxon>Eukaryota</taxon>
        <taxon>Metazoa</taxon>
        <taxon>Spiralia</taxon>
        <taxon>Lophotrochozoa</taxon>
        <taxon>Platyhelminthes</taxon>
        <taxon>Trematoda</taxon>
        <taxon>Digenea</taxon>
        <taxon>Plagiorchiida</taxon>
        <taxon>Troglotremata</taxon>
        <taxon>Troglotrematidae</taxon>
        <taxon>Paragonimus</taxon>
    </lineage>
</organism>
<accession>A0A8J4WHB8</accession>
<keyword evidence="1" id="KW-0472">Membrane</keyword>
<feature type="signal peptide" evidence="2">
    <location>
        <begin position="1"/>
        <end position="21"/>
    </location>
</feature>
<dbReference type="Proteomes" id="UP000748531">
    <property type="component" value="Unassembled WGS sequence"/>
</dbReference>
<keyword evidence="1" id="KW-0812">Transmembrane</keyword>
<keyword evidence="1" id="KW-1133">Transmembrane helix</keyword>
<gene>
    <name evidence="3" type="ORF">PHET_06974</name>
</gene>
<evidence type="ECO:0000256" key="2">
    <source>
        <dbReference type="SAM" id="SignalP"/>
    </source>
</evidence>
<comment type="caution">
    <text evidence="3">The sequence shown here is derived from an EMBL/GenBank/DDBJ whole genome shotgun (WGS) entry which is preliminary data.</text>
</comment>
<keyword evidence="2" id="KW-0732">Signal</keyword>
<dbReference type="AlphaFoldDB" id="A0A8J4WHB8"/>
<dbReference type="OrthoDB" id="4507at2759"/>
<evidence type="ECO:0000256" key="1">
    <source>
        <dbReference type="SAM" id="Phobius"/>
    </source>
</evidence>
<evidence type="ECO:0000313" key="4">
    <source>
        <dbReference type="Proteomes" id="UP000748531"/>
    </source>
</evidence>
<feature type="transmembrane region" description="Helical" evidence="1">
    <location>
        <begin position="216"/>
        <end position="236"/>
    </location>
</feature>
<dbReference type="PANTHER" id="PTHR21385">
    <property type="entry name" value="ZINC FINGER PROTEIN-RELATED"/>
    <property type="match status" value="1"/>
</dbReference>
<keyword evidence="4" id="KW-1185">Reference proteome</keyword>
<dbReference type="PANTHER" id="PTHR21385:SF0">
    <property type="entry name" value="RE51073P"/>
    <property type="match status" value="1"/>
</dbReference>